<protein>
    <submittedName>
        <fullName evidence="9">HlyD family efflux transporter periplasmic adaptor subunit</fullName>
    </submittedName>
</protein>
<evidence type="ECO:0000256" key="6">
    <source>
        <dbReference type="ARBA" id="ARBA00023136"/>
    </source>
</evidence>
<feature type="transmembrane region" description="Helical" evidence="7">
    <location>
        <begin position="139"/>
        <end position="163"/>
    </location>
</feature>
<evidence type="ECO:0000313" key="9">
    <source>
        <dbReference type="EMBL" id="UZE97243.1"/>
    </source>
</evidence>
<dbReference type="InterPro" id="IPR008915">
    <property type="entry name" value="Peptidase_M50"/>
</dbReference>
<feature type="domain" description="Peptidase M50" evidence="8">
    <location>
        <begin position="186"/>
        <end position="286"/>
    </location>
</feature>
<feature type="transmembrane region" description="Helical" evidence="7">
    <location>
        <begin position="347"/>
        <end position="373"/>
    </location>
</feature>
<evidence type="ECO:0000259" key="8">
    <source>
        <dbReference type="Pfam" id="PF02163"/>
    </source>
</evidence>
<reference evidence="9" key="1">
    <citation type="submission" date="2022-06" db="EMBL/GenBank/DDBJ databases">
        <title>Alkalimarinus sp. nov., isolated from gut of a Alitta virens.</title>
        <authorList>
            <person name="Yang A.I."/>
            <person name="Shin N.-R."/>
        </authorList>
    </citation>
    <scope>NUCLEOTIDE SEQUENCE</scope>
    <source>
        <strain evidence="9">A2M4</strain>
    </source>
</reference>
<comment type="similarity">
    <text evidence="3">Belongs to the peptidase M50B family.</text>
</comment>
<dbReference type="EMBL" id="CP100390">
    <property type="protein sequence ID" value="UZE97243.1"/>
    <property type="molecule type" value="Genomic_DNA"/>
</dbReference>
<comment type="cofactor">
    <cofactor evidence="1">
        <name>Zn(2+)</name>
        <dbReference type="ChEBI" id="CHEBI:29105"/>
    </cofactor>
</comment>
<feature type="transmembrane region" description="Helical" evidence="7">
    <location>
        <begin position="175"/>
        <end position="196"/>
    </location>
</feature>
<proteinExistence type="inferred from homology"/>
<dbReference type="Pfam" id="PF02163">
    <property type="entry name" value="Peptidase_M50"/>
    <property type="match status" value="1"/>
</dbReference>
<dbReference type="InterPro" id="IPR001193">
    <property type="entry name" value="MBTPS2"/>
</dbReference>
<dbReference type="Proteomes" id="UP001163739">
    <property type="component" value="Chromosome"/>
</dbReference>
<evidence type="ECO:0000256" key="2">
    <source>
        <dbReference type="ARBA" id="ARBA00004127"/>
    </source>
</evidence>
<dbReference type="RefSeq" id="WP_265048722.1">
    <property type="nucleotide sequence ID" value="NZ_CP100390.1"/>
</dbReference>
<keyword evidence="5 7" id="KW-1133">Transmembrane helix</keyword>
<feature type="transmembrane region" description="Helical" evidence="7">
    <location>
        <begin position="208"/>
        <end position="227"/>
    </location>
</feature>
<name>A0ABY6N539_9ALTE</name>
<evidence type="ECO:0000256" key="4">
    <source>
        <dbReference type="ARBA" id="ARBA00022692"/>
    </source>
</evidence>
<comment type="subcellular location">
    <subcellularLocation>
        <location evidence="2">Endomembrane system</location>
        <topology evidence="2">Multi-pass membrane protein</topology>
    </subcellularLocation>
</comment>
<keyword evidence="6 7" id="KW-0472">Membrane</keyword>
<evidence type="ECO:0000313" key="10">
    <source>
        <dbReference type="Proteomes" id="UP001163739"/>
    </source>
</evidence>
<dbReference type="Gene3D" id="2.40.30.170">
    <property type="match status" value="1"/>
</dbReference>
<evidence type="ECO:0000256" key="1">
    <source>
        <dbReference type="ARBA" id="ARBA00001947"/>
    </source>
</evidence>
<gene>
    <name evidence="9" type="ORF">NKI27_05700</name>
</gene>
<dbReference type="PANTHER" id="PTHR13325">
    <property type="entry name" value="PROTEASE M50 MEMBRANE-BOUND TRANSCRIPTION FACTOR SITE 2 PROTEASE"/>
    <property type="match status" value="1"/>
</dbReference>
<feature type="transmembrane region" description="Helical" evidence="7">
    <location>
        <begin position="243"/>
        <end position="265"/>
    </location>
</feature>
<feature type="transmembrane region" description="Helical" evidence="7">
    <location>
        <begin position="277"/>
        <end position="296"/>
    </location>
</feature>
<feature type="transmembrane region" description="Helical" evidence="7">
    <location>
        <begin position="380"/>
        <end position="397"/>
    </location>
</feature>
<evidence type="ECO:0000256" key="3">
    <source>
        <dbReference type="ARBA" id="ARBA00007931"/>
    </source>
</evidence>
<dbReference type="CDD" id="cd05709">
    <property type="entry name" value="S2P-M50"/>
    <property type="match status" value="1"/>
</dbReference>
<evidence type="ECO:0000256" key="7">
    <source>
        <dbReference type="SAM" id="Phobius"/>
    </source>
</evidence>
<sequence>MSGGFPALREELKLLPAAANNDGSPAWMILDPIINRFYRIGWLDFELLLRWGVGQANILLEAVNRETTLHVDETDIDSLIVFLQQHNLLQATNSKAANDLQQRAENQKKNTFQWLLQHYLFFRIPLIKPQRWLKNTYPYIAWLYSKATLFGLVFFAFLGGYLISRQWDTFTATLINQLGFDSIFGFAIALIIAKALHELAHAYTATRYGVRVAHMGVAMVVMFPMLYTDTSESWKLSNSKQRMAIASAGIIAELGLAIIATLAWCLMSDGAVREAMFYLATTSWVLTLLINVSPFLRFDGYFILADILDMPNLHERSAAMAKVWLRRALFGIEDDWPVTEQTSWRPWLIVFALLTWVYRFFVYIGIALLVYFFFFKLAGIALFIIELFVFIGRPVLAELTVWWQRRNEMSVTKKKRWLIVFIALLLLVMIPWHTSISSIGWVHAARQQVIFSPLAGQLQQLPSTQQTAQGDTLFVLTSPELAHSEQKARTMAEHTWRQLNGLIGISNGEQQRPGLMSRYERYLAEAKLYQQEQQRLVLKAHFSGKLFDIDPYLAKGVWVKSHQPLAMLADDSSWIVEAYLPENDIGRVTEGAQARIKLREQKPYFINGVVETIDVSPLAHLPHPMLDATAGGPISTTSHGKDKRQPQQVLFRVRIRLLEAPHSVRMGLADVTVQGEARAWLPDKLRAVAAVLIRESGF</sequence>
<feature type="transmembrane region" description="Helical" evidence="7">
    <location>
        <begin position="417"/>
        <end position="442"/>
    </location>
</feature>
<keyword evidence="10" id="KW-1185">Reference proteome</keyword>
<dbReference type="PANTHER" id="PTHR13325:SF3">
    <property type="entry name" value="MEMBRANE-BOUND TRANSCRIPTION FACTOR SITE-2 PROTEASE"/>
    <property type="match status" value="1"/>
</dbReference>
<accession>A0ABY6N539</accession>
<keyword evidence="4 7" id="KW-0812">Transmembrane</keyword>
<organism evidence="9 10">
    <name type="scientific">Alkalimarinus alittae</name>
    <dbReference type="NCBI Taxonomy" id="2961619"/>
    <lineage>
        <taxon>Bacteria</taxon>
        <taxon>Pseudomonadati</taxon>
        <taxon>Pseudomonadota</taxon>
        <taxon>Gammaproteobacteria</taxon>
        <taxon>Alteromonadales</taxon>
        <taxon>Alteromonadaceae</taxon>
        <taxon>Alkalimarinus</taxon>
    </lineage>
</organism>
<evidence type="ECO:0000256" key="5">
    <source>
        <dbReference type="ARBA" id="ARBA00022989"/>
    </source>
</evidence>